<dbReference type="SUPFAM" id="SSF53032">
    <property type="entry name" value="tRNA-intron endonuclease catalytic domain-like"/>
    <property type="match status" value="1"/>
</dbReference>
<dbReference type="PANTHER" id="PTHR21227:SF0">
    <property type="entry name" value="TRNA-SPLICING ENDONUCLEASE SUBUNIT SEN2"/>
    <property type="match status" value="1"/>
</dbReference>
<dbReference type="InterPro" id="IPR006676">
    <property type="entry name" value="tRNA_splic"/>
</dbReference>
<evidence type="ECO:0000256" key="5">
    <source>
        <dbReference type="PIRSR" id="PIRSR011789-1"/>
    </source>
</evidence>
<dbReference type="Proteomes" id="UP000249723">
    <property type="component" value="Unassembled WGS sequence"/>
</dbReference>
<dbReference type="PIRSF" id="PIRSF011789">
    <property type="entry name" value="tRNA_splic_SEN2"/>
    <property type="match status" value="1"/>
</dbReference>
<dbReference type="PANTHER" id="PTHR21227">
    <property type="entry name" value="TRNA-SPLICING ENDONUCLEASE SUBUNIT SEN2"/>
    <property type="match status" value="1"/>
</dbReference>
<dbReference type="GO" id="GO:0003676">
    <property type="term" value="F:nucleic acid binding"/>
    <property type="evidence" value="ECO:0007669"/>
    <property type="project" value="InterPro"/>
</dbReference>
<dbReference type="InterPro" id="IPR036167">
    <property type="entry name" value="tRNA_intron_Endo_cat-like_sf"/>
</dbReference>
<reference evidence="10" key="1">
    <citation type="submission" date="2016-10" db="EMBL/GenBank/DDBJ databases">
        <authorList>
            <person name="Jeantristanb JTB J.-T."/>
            <person name="Ricardo R."/>
        </authorList>
    </citation>
    <scope>NUCLEOTIDE SEQUENCE [LARGE SCALE GENOMIC DNA]</scope>
</reference>
<dbReference type="OrthoDB" id="10249562at2759"/>
<dbReference type="Pfam" id="PF01974">
    <property type="entry name" value="tRNA_int_endo"/>
    <property type="match status" value="1"/>
</dbReference>
<dbReference type="InterPro" id="IPR006677">
    <property type="entry name" value="tRNA_intron_Endonuc_cat-like"/>
</dbReference>
<evidence type="ECO:0000256" key="4">
    <source>
        <dbReference type="PIRNR" id="PIRNR011789"/>
    </source>
</evidence>
<keyword evidence="10" id="KW-1185">Reference proteome</keyword>
<protein>
    <recommendedName>
        <fullName evidence="4">tRNA-splicing endonuclease subunit Sen2</fullName>
        <ecNumber evidence="4">4.6.1.16</ecNumber>
    </recommendedName>
</protein>
<keyword evidence="3 4" id="KW-0456">Lyase</keyword>
<feature type="region of interest" description="Disordered" evidence="7">
    <location>
        <begin position="158"/>
        <end position="178"/>
    </location>
</feature>
<name>A0A2X0LPW8_9BASI</name>
<feature type="region of interest" description="Disordered" evidence="7">
    <location>
        <begin position="1"/>
        <end position="25"/>
    </location>
</feature>
<dbReference type="CDD" id="cd22363">
    <property type="entry name" value="tRNA-intron_lyase_C"/>
    <property type="match status" value="1"/>
</dbReference>
<evidence type="ECO:0000313" key="10">
    <source>
        <dbReference type="Proteomes" id="UP000249723"/>
    </source>
</evidence>
<evidence type="ECO:0000256" key="1">
    <source>
        <dbReference type="ARBA" id="ARBA00008078"/>
    </source>
</evidence>
<dbReference type="Gene3D" id="3.40.1350.10">
    <property type="match status" value="1"/>
</dbReference>
<dbReference type="GO" id="GO:0000214">
    <property type="term" value="C:tRNA-intron endonuclease complex"/>
    <property type="evidence" value="ECO:0007669"/>
    <property type="project" value="UniProtKB-UniRule"/>
</dbReference>
<evidence type="ECO:0000256" key="2">
    <source>
        <dbReference type="ARBA" id="ARBA00022694"/>
    </source>
</evidence>
<evidence type="ECO:0000313" key="9">
    <source>
        <dbReference type="EMBL" id="SCZ87842.1"/>
    </source>
</evidence>
<feature type="active site" evidence="5">
    <location>
        <position position="322"/>
    </location>
</feature>
<feature type="coiled-coil region" evidence="6">
    <location>
        <begin position="101"/>
        <end position="157"/>
    </location>
</feature>
<dbReference type="EMBL" id="FMWP01000011">
    <property type="protein sequence ID" value="SCZ87842.1"/>
    <property type="molecule type" value="Genomic_DNA"/>
</dbReference>
<evidence type="ECO:0000256" key="3">
    <source>
        <dbReference type="ARBA" id="ARBA00023239"/>
    </source>
</evidence>
<feature type="domain" description="tRNA intron endonuclease catalytic" evidence="8">
    <location>
        <begin position="292"/>
        <end position="355"/>
    </location>
</feature>
<comment type="function">
    <text evidence="4">Constitutes one of the two catalytic subunit of the tRNA-splicing endonuclease complex, a complex responsible for identification and cleavage of the splice sites in pre-tRNA. It cleaves pre-tRNA at the 5'- and 3'-splice sites to release the intron. The products are an intron and two tRNA half-molecules bearing 2',3'-cyclic phosphate and 5'-OH termini. There are no conserved sequences at the splice sites, but the intron is invariably located at the same site in the gene, placing the splice sites an invariant distance from the constant structural features of the tRNA body.</text>
</comment>
<dbReference type="STRING" id="289078.A0A2X0LPW8"/>
<dbReference type="GO" id="GO:0005737">
    <property type="term" value="C:cytoplasm"/>
    <property type="evidence" value="ECO:0007669"/>
    <property type="project" value="TreeGrafter"/>
</dbReference>
<evidence type="ECO:0000256" key="6">
    <source>
        <dbReference type="SAM" id="Coils"/>
    </source>
</evidence>
<accession>A0A2X0LPW8</accession>
<organism evidence="9 10">
    <name type="scientific">Microbotryum saponariae</name>
    <dbReference type="NCBI Taxonomy" id="289078"/>
    <lineage>
        <taxon>Eukaryota</taxon>
        <taxon>Fungi</taxon>
        <taxon>Dikarya</taxon>
        <taxon>Basidiomycota</taxon>
        <taxon>Pucciniomycotina</taxon>
        <taxon>Microbotryomycetes</taxon>
        <taxon>Microbotryales</taxon>
        <taxon>Microbotryaceae</taxon>
        <taxon>Microbotryum</taxon>
    </lineage>
</organism>
<dbReference type="GO" id="GO:0000379">
    <property type="term" value="P:tRNA-type intron splice site recognition and cleavage"/>
    <property type="evidence" value="ECO:0007669"/>
    <property type="project" value="TreeGrafter"/>
</dbReference>
<keyword evidence="2 4" id="KW-0819">tRNA processing</keyword>
<feature type="active site" evidence="5">
    <location>
        <position position="331"/>
    </location>
</feature>
<feature type="active site" evidence="5">
    <location>
        <position position="415"/>
    </location>
</feature>
<dbReference type="InterPro" id="IPR011856">
    <property type="entry name" value="tRNA_endonuc-like_dom_sf"/>
</dbReference>
<gene>
    <name evidence="9" type="ORF">BZ3500_MVSOF-1268-A1-R1_CHR2-3G05310</name>
</gene>
<proteinExistence type="inferred from homology"/>
<keyword evidence="6" id="KW-0175">Coiled coil</keyword>
<evidence type="ECO:0000256" key="7">
    <source>
        <dbReference type="SAM" id="MobiDB-lite"/>
    </source>
</evidence>
<dbReference type="InterPro" id="IPR016589">
    <property type="entry name" value="tRNA_splic_SEN2"/>
</dbReference>
<dbReference type="AlphaFoldDB" id="A0A2X0LPW8"/>
<dbReference type="GO" id="GO:0000213">
    <property type="term" value="F:tRNA-intron lyase activity"/>
    <property type="evidence" value="ECO:0007669"/>
    <property type="project" value="UniProtKB-UniRule"/>
</dbReference>
<sequence>MPPGAAPQGGTRPESLESSHKRSRGPNLYQYPLPLLPASPSFISSLLSVLPSLSLTPPLIQAIYDTLTKTVWVQDPEEMNNLWRQGFFGKGSLSRSDPSWRRRVQNRIAEAEGTQKNLTSEELTALRRIERKGHKHLKKLEREAEKLQLANAALGRSELPSVTEEIPSSPLPSTSTAKVTVEVEVEPEPDAEPVQTTVIEAPPLWHLDAEHTQLQPEEAFFLLFSLGTLSLRTLDPLQTVTSTHPASSSTYLHRPLSILQAWRTFLLDYSTLIPSTPTPVVDPRLTRLDSPFLLAYATYHHYRSMGWVVRSGAKFCTDWVLYGPQGPVGGHAEYVLERNERQLSHSTSILTPNRSSRSSFPRFAVLIYPNYVNPQDALANPFRSTLSHSQIAEGEHRSSWRWLHTANRVCSGVKKTLVLLQVLIPSMEGMEDGWVGEDPARALAMLQMREVVVKRFSPGRMRD</sequence>
<comment type="similarity">
    <text evidence="1 4">Belongs to the tRNA-intron endonuclease family.</text>
</comment>
<dbReference type="EC" id="4.6.1.16" evidence="4"/>
<evidence type="ECO:0000259" key="8">
    <source>
        <dbReference type="Pfam" id="PF01974"/>
    </source>
</evidence>